<protein>
    <submittedName>
        <fullName evidence="1">Signal transduction histidine kinase</fullName>
    </submittedName>
</protein>
<keyword evidence="1" id="KW-0418">Kinase</keyword>
<dbReference type="Proteomes" id="UP000256486">
    <property type="component" value="Unassembled WGS sequence"/>
</dbReference>
<evidence type="ECO:0000313" key="1">
    <source>
        <dbReference type="EMBL" id="RFA08923.1"/>
    </source>
</evidence>
<keyword evidence="2" id="KW-1185">Reference proteome</keyword>
<dbReference type="OrthoDB" id="3215033at2"/>
<dbReference type="GO" id="GO:0016301">
    <property type="term" value="F:kinase activity"/>
    <property type="evidence" value="ECO:0007669"/>
    <property type="project" value="UniProtKB-KW"/>
</dbReference>
<evidence type="ECO:0000313" key="2">
    <source>
        <dbReference type="Proteomes" id="UP000256486"/>
    </source>
</evidence>
<dbReference type="RefSeq" id="WP_116414323.1">
    <property type="nucleotide sequence ID" value="NZ_NBWZ01000001.1"/>
</dbReference>
<dbReference type="Pfam" id="PF11248">
    <property type="entry name" value="DUF3046"/>
    <property type="match status" value="1"/>
</dbReference>
<dbReference type="EMBL" id="NBWZ01000001">
    <property type="protein sequence ID" value="RFA08923.1"/>
    <property type="molecule type" value="Genomic_DNA"/>
</dbReference>
<name>A0A3E0VHD3_9MICO</name>
<accession>A0A3E0VHD3</accession>
<proteinExistence type="predicted"/>
<organism evidence="1 2">
    <name type="scientific">Subtercola boreus</name>
    <dbReference type="NCBI Taxonomy" id="120213"/>
    <lineage>
        <taxon>Bacteria</taxon>
        <taxon>Bacillati</taxon>
        <taxon>Actinomycetota</taxon>
        <taxon>Actinomycetes</taxon>
        <taxon>Micrococcales</taxon>
        <taxon>Microbacteriaceae</taxon>
        <taxon>Subtercola</taxon>
    </lineage>
</organism>
<sequence length="74" mass="8099">MRVSEFRQAVLDEFGAGYGRVVTGDLVLAEFDGRTAEQAISAGEDAREVWLALCRAADVPQSRWYGVGLPQPRS</sequence>
<comment type="caution">
    <text evidence="1">The sequence shown here is derived from an EMBL/GenBank/DDBJ whole genome shotgun (WGS) entry which is preliminary data.</text>
</comment>
<gene>
    <name evidence="1" type="ORF">B7R54_06560</name>
</gene>
<keyword evidence="1" id="KW-0808">Transferase</keyword>
<reference evidence="1 2" key="1">
    <citation type="submission" date="2017-04" db="EMBL/GenBank/DDBJ databases">
        <title>Comparative genome analysis of Subtercola boreus.</title>
        <authorList>
            <person name="Cho Y.-J."/>
            <person name="Cho A."/>
            <person name="Kim O.-S."/>
            <person name="Lee J.-I."/>
        </authorList>
    </citation>
    <scope>NUCLEOTIDE SEQUENCE [LARGE SCALE GENOMIC DNA]</scope>
    <source>
        <strain evidence="1 2">K300</strain>
    </source>
</reference>
<dbReference type="InterPro" id="IPR021408">
    <property type="entry name" value="DUF3046"/>
</dbReference>
<dbReference type="AlphaFoldDB" id="A0A3E0VHD3"/>